<comment type="caution">
    <text evidence="3">The sequence shown here is derived from an EMBL/GenBank/DDBJ whole genome shotgun (WGS) entry which is preliminary data.</text>
</comment>
<dbReference type="AlphaFoldDB" id="A0A8J3GF78"/>
<accession>A0A8J3GF78</accession>
<evidence type="ECO:0000259" key="1">
    <source>
        <dbReference type="PROSITE" id="PS50404"/>
    </source>
</evidence>
<proteinExistence type="predicted"/>
<dbReference type="Pfam" id="PF13409">
    <property type="entry name" value="GST_N_2"/>
    <property type="match status" value="1"/>
</dbReference>
<dbReference type="InterPro" id="IPR036282">
    <property type="entry name" value="Glutathione-S-Trfase_C_sf"/>
</dbReference>
<protein>
    <submittedName>
        <fullName evidence="3">Glutathione S-transferase</fullName>
    </submittedName>
</protein>
<dbReference type="InterPro" id="IPR040079">
    <property type="entry name" value="Glutathione_S-Trfase"/>
</dbReference>
<dbReference type="InterPro" id="IPR036249">
    <property type="entry name" value="Thioredoxin-like_sf"/>
</dbReference>
<dbReference type="PROSITE" id="PS50405">
    <property type="entry name" value="GST_CTER"/>
    <property type="match status" value="1"/>
</dbReference>
<dbReference type="SFLD" id="SFLDG00358">
    <property type="entry name" value="Main_(cytGST)"/>
    <property type="match status" value="1"/>
</dbReference>
<dbReference type="SFLD" id="SFLDS00019">
    <property type="entry name" value="Glutathione_Transferase_(cytos"/>
    <property type="match status" value="1"/>
</dbReference>
<reference evidence="3" key="1">
    <citation type="journal article" date="2014" name="Int. J. Syst. Evol. Microbiol.">
        <title>Complete genome sequence of Corynebacterium casei LMG S-19264T (=DSM 44701T), isolated from a smear-ripened cheese.</title>
        <authorList>
            <consortium name="US DOE Joint Genome Institute (JGI-PGF)"/>
            <person name="Walter F."/>
            <person name="Albersmeier A."/>
            <person name="Kalinowski J."/>
            <person name="Ruckert C."/>
        </authorList>
    </citation>
    <scope>NUCLEOTIDE SEQUENCE</scope>
    <source>
        <strain evidence="3">KCTC 42097</strain>
    </source>
</reference>
<dbReference type="PANTHER" id="PTHR44051:SF8">
    <property type="entry name" value="GLUTATHIONE S-TRANSFERASE GSTA"/>
    <property type="match status" value="1"/>
</dbReference>
<dbReference type="SUPFAM" id="SSF47616">
    <property type="entry name" value="GST C-terminal domain-like"/>
    <property type="match status" value="1"/>
</dbReference>
<organism evidence="3 4">
    <name type="scientific">Limoniibacter endophyticus</name>
    <dbReference type="NCBI Taxonomy" id="1565040"/>
    <lineage>
        <taxon>Bacteria</taxon>
        <taxon>Pseudomonadati</taxon>
        <taxon>Pseudomonadota</taxon>
        <taxon>Alphaproteobacteria</taxon>
        <taxon>Hyphomicrobiales</taxon>
        <taxon>Bartonellaceae</taxon>
        <taxon>Limoniibacter</taxon>
    </lineage>
</organism>
<dbReference type="CDD" id="cd03188">
    <property type="entry name" value="GST_C_Beta"/>
    <property type="match status" value="1"/>
</dbReference>
<dbReference type="SFLD" id="SFLDG01150">
    <property type="entry name" value="Main.1:_Beta-like"/>
    <property type="match status" value="1"/>
</dbReference>
<dbReference type="RefSeq" id="WP_189488038.1">
    <property type="nucleotide sequence ID" value="NZ_BMZO01000002.1"/>
</dbReference>
<dbReference type="Proteomes" id="UP000641137">
    <property type="component" value="Unassembled WGS sequence"/>
</dbReference>
<dbReference type="PANTHER" id="PTHR44051">
    <property type="entry name" value="GLUTATHIONE S-TRANSFERASE-RELATED"/>
    <property type="match status" value="1"/>
</dbReference>
<dbReference type="NCBIfam" id="NF007831">
    <property type="entry name" value="PRK10542.1"/>
    <property type="match status" value="1"/>
</dbReference>
<evidence type="ECO:0000313" key="3">
    <source>
        <dbReference type="EMBL" id="GHC65058.1"/>
    </source>
</evidence>
<dbReference type="SUPFAM" id="SSF52833">
    <property type="entry name" value="Thioredoxin-like"/>
    <property type="match status" value="1"/>
</dbReference>
<dbReference type="PROSITE" id="PS50404">
    <property type="entry name" value="GST_NTER"/>
    <property type="match status" value="1"/>
</dbReference>
<dbReference type="InterPro" id="IPR010987">
    <property type="entry name" value="Glutathione-S-Trfase_C-like"/>
</dbReference>
<evidence type="ECO:0000259" key="2">
    <source>
        <dbReference type="PROSITE" id="PS50405"/>
    </source>
</evidence>
<dbReference type="Pfam" id="PF13410">
    <property type="entry name" value="GST_C_2"/>
    <property type="match status" value="1"/>
</dbReference>
<dbReference type="Gene3D" id="1.20.1050.10">
    <property type="match status" value="1"/>
</dbReference>
<evidence type="ECO:0000313" key="4">
    <source>
        <dbReference type="Proteomes" id="UP000641137"/>
    </source>
</evidence>
<dbReference type="InterPro" id="IPR004045">
    <property type="entry name" value="Glutathione_S-Trfase_N"/>
</dbReference>
<keyword evidence="4" id="KW-1185">Reference proteome</keyword>
<dbReference type="Gene3D" id="3.40.30.10">
    <property type="entry name" value="Glutaredoxin"/>
    <property type="match status" value="1"/>
</dbReference>
<feature type="domain" description="GST N-terminal" evidence="1">
    <location>
        <begin position="1"/>
        <end position="83"/>
    </location>
</feature>
<dbReference type="EMBL" id="BMZO01000002">
    <property type="protein sequence ID" value="GHC65058.1"/>
    <property type="molecule type" value="Genomic_DNA"/>
</dbReference>
<sequence>MKLYYATGTCSLSPLIVAHEAAIPLELVRVDIRTSPHVTETGNDYSEVSPNGYVPALVLDQGTVLTEGVTIVQYLADLKPDSGLAPQHGTLERAVLQSWLNFIATELHKMFSPWLFHPEYGTQAQEVARARIGERLAHVERHLQAGGPFLLGKTFTVADAYLFTVVGWSDFTGVDLSGFPHLRDLLGRIRTRAAVLAALRAEGSKTTG</sequence>
<dbReference type="CDD" id="cd03057">
    <property type="entry name" value="GST_N_Beta"/>
    <property type="match status" value="1"/>
</dbReference>
<reference evidence="3" key="2">
    <citation type="submission" date="2020-09" db="EMBL/GenBank/DDBJ databases">
        <authorList>
            <person name="Sun Q."/>
            <person name="Kim S."/>
        </authorList>
    </citation>
    <scope>NUCLEOTIDE SEQUENCE</scope>
    <source>
        <strain evidence="3">KCTC 42097</strain>
    </source>
</reference>
<gene>
    <name evidence="3" type="ORF">GCM10010136_07530</name>
</gene>
<name>A0A8J3GF78_9HYPH</name>
<feature type="domain" description="GST C-terminal" evidence="2">
    <location>
        <begin position="89"/>
        <end position="208"/>
    </location>
</feature>